<name>A0ABQ1RKI5_9MICO</name>
<reference evidence="3" key="1">
    <citation type="journal article" date="2019" name="Int. J. Syst. Evol. Microbiol.">
        <title>The Global Catalogue of Microorganisms (GCM) 10K type strain sequencing project: providing services to taxonomists for standard genome sequencing and annotation.</title>
        <authorList>
            <consortium name="The Broad Institute Genomics Platform"/>
            <consortium name="The Broad Institute Genome Sequencing Center for Infectious Disease"/>
            <person name="Wu L."/>
            <person name="Ma J."/>
        </authorList>
    </citation>
    <scope>NUCLEOTIDE SEQUENCE [LARGE SCALE GENOMIC DNA]</scope>
    <source>
        <strain evidence="3">CCM 7640</strain>
    </source>
</reference>
<dbReference type="Pfam" id="PF21321">
    <property type="entry name" value="HTH_66"/>
    <property type="match status" value="1"/>
</dbReference>
<sequence length="253" mass="28650">MRPRQPHEAADLSTDPDDALWRCHHGVMAISMLDRALYSYADVDRLVGLHAGTSRRWLEGYSRAGKFYDPVLREQPIGDDVVTWGEMVEARLLAEFRRQDVSVQRLRPAVEQLRGEFGRYPLALARPFLEVEGRELVRVVQDRVGLDRSLQLVVVRNGQSMATEATERFQHAVEYEDGAVGRFRPDPRTPFVVMDPARTFGQPAVRNVRTDALAEEYSAGAGREELADLYDLTAQQVDEAIRFELIAGRDRAA</sequence>
<evidence type="ECO:0000259" key="1">
    <source>
        <dbReference type="Pfam" id="PF21321"/>
    </source>
</evidence>
<proteinExistence type="predicted"/>
<keyword evidence="3" id="KW-1185">Reference proteome</keyword>
<dbReference type="InterPro" id="IPR048708">
    <property type="entry name" value="VapB45-like_HTH"/>
</dbReference>
<comment type="caution">
    <text evidence="2">The sequence shown here is derived from an EMBL/GenBank/DDBJ whole genome shotgun (WGS) entry which is preliminary data.</text>
</comment>
<accession>A0ABQ1RKI5</accession>
<evidence type="ECO:0000313" key="2">
    <source>
        <dbReference type="EMBL" id="GGD69726.1"/>
    </source>
</evidence>
<dbReference type="Proteomes" id="UP000629365">
    <property type="component" value="Unassembled WGS sequence"/>
</dbReference>
<gene>
    <name evidence="2" type="ORF">GCM10007269_11090</name>
</gene>
<feature type="domain" description="Putative antitoxin VapB45-like DNA-binding HTH" evidence="1">
    <location>
        <begin position="37"/>
        <end position="110"/>
    </location>
</feature>
<dbReference type="Pfam" id="PF04255">
    <property type="entry name" value="DUF433"/>
    <property type="match status" value="1"/>
</dbReference>
<dbReference type="EMBL" id="BMCM01000001">
    <property type="protein sequence ID" value="GGD69726.1"/>
    <property type="molecule type" value="Genomic_DNA"/>
</dbReference>
<protein>
    <recommendedName>
        <fullName evidence="1">Putative antitoxin VapB45-like DNA-binding HTH domain-containing protein</fullName>
    </recommendedName>
</protein>
<dbReference type="InterPro" id="IPR007367">
    <property type="entry name" value="DUF433"/>
</dbReference>
<evidence type="ECO:0000313" key="3">
    <source>
        <dbReference type="Proteomes" id="UP000629365"/>
    </source>
</evidence>
<organism evidence="2 3">
    <name type="scientific">Microbacterium murale</name>
    <dbReference type="NCBI Taxonomy" id="1081040"/>
    <lineage>
        <taxon>Bacteria</taxon>
        <taxon>Bacillati</taxon>
        <taxon>Actinomycetota</taxon>
        <taxon>Actinomycetes</taxon>
        <taxon>Micrococcales</taxon>
        <taxon>Microbacteriaceae</taxon>
        <taxon>Microbacterium</taxon>
    </lineage>
</organism>